<reference evidence="2" key="1">
    <citation type="submission" date="2014-03" db="EMBL/GenBank/DDBJ databases">
        <authorList>
            <person name="Urmite Genomes U."/>
        </authorList>
    </citation>
    <scope>NUCLEOTIDE SEQUENCE [LARGE SCALE GENOMIC DNA]</scope>
    <source>
        <strain evidence="2">HD-03</strain>
    </source>
</reference>
<proteinExistence type="predicted"/>
<sequence length="38" mass="4570">MKNKPVHQPELDFFTLLNPDFGRWEEKEERKGPAEEQV</sequence>
<evidence type="ECO:0000313" key="1">
    <source>
        <dbReference type="EMBL" id="CDQ24853.1"/>
    </source>
</evidence>
<comment type="caution">
    <text evidence="1">The sequence shown here is derived from an EMBL/GenBank/DDBJ whole genome shotgun (WGS) entry which is preliminary data.</text>
</comment>
<dbReference type="EMBL" id="CCDI010000004">
    <property type="protein sequence ID" value="CDQ24853.1"/>
    <property type="molecule type" value="Genomic_DNA"/>
</dbReference>
<accession>A0A024P7P2</accession>
<keyword evidence="2" id="KW-1185">Reference proteome</keyword>
<gene>
    <name evidence="1" type="ORF">BN983_03152</name>
</gene>
<protein>
    <submittedName>
        <fullName evidence="1">Uncharacterized protein</fullName>
    </submittedName>
</protein>
<reference evidence="1 2" key="2">
    <citation type="submission" date="2014-05" db="EMBL/GenBank/DDBJ databases">
        <title>Draft genome sequence of Halobacillus karajensis HK-03.</title>
        <authorList>
            <person name="Khelaifia S."/>
            <person name="Croce O."/>
            <person name="Lagier J.C."/>
            <person name="Raoult D."/>
        </authorList>
    </citation>
    <scope>NUCLEOTIDE SEQUENCE [LARGE SCALE GENOMIC DNA]</scope>
    <source>
        <strain evidence="1 2">HD-03</strain>
    </source>
</reference>
<name>A0A024P7P2_9BACI</name>
<organism evidence="1 2">
    <name type="scientific">Halobacillus karajensis</name>
    <dbReference type="NCBI Taxonomy" id="195088"/>
    <lineage>
        <taxon>Bacteria</taxon>
        <taxon>Bacillati</taxon>
        <taxon>Bacillota</taxon>
        <taxon>Bacilli</taxon>
        <taxon>Bacillales</taxon>
        <taxon>Bacillaceae</taxon>
        <taxon>Halobacillus</taxon>
    </lineage>
</organism>
<dbReference type="Proteomes" id="UP000028868">
    <property type="component" value="Unassembled WGS sequence"/>
</dbReference>
<dbReference type="AlphaFoldDB" id="A0A024P7P2"/>
<evidence type="ECO:0000313" key="2">
    <source>
        <dbReference type="Proteomes" id="UP000028868"/>
    </source>
</evidence>